<evidence type="ECO:0000313" key="1">
    <source>
        <dbReference type="EMBL" id="MDN4572717.1"/>
    </source>
</evidence>
<dbReference type="Proteomes" id="UP001172791">
    <property type="component" value="Unassembled WGS sequence"/>
</dbReference>
<dbReference type="EMBL" id="QAID01000025">
    <property type="protein sequence ID" value="MDN4576815.1"/>
    <property type="molecule type" value="Genomic_DNA"/>
</dbReference>
<reference evidence="1" key="1">
    <citation type="submission" date="2018-04" db="EMBL/GenBank/DDBJ databases">
        <authorList>
            <person name="Jy Z."/>
        </authorList>
    </citation>
    <scope>NUCLEOTIDE SEQUENCE</scope>
    <source>
        <strain evidence="2">AS13</strain>
        <strain evidence="1">LA18</strain>
    </source>
</reference>
<keyword evidence="3" id="KW-1185">Reference proteome</keyword>
<evidence type="ECO:0000313" key="4">
    <source>
        <dbReference type="Proteomes" id="UP001172791"/>
    </source>
</evidence>
<evidence type="ECO:0000313" key="3">
    <source>
        <dbReference type="Proteomes" id="UP001172788"/>
    </source>
</evidence>
<protein>
    <submittedName>
        <fullName evidence="1">Uncharacterized protein</fullName>
    </submittedName>
</protein>
<evidence type="ECO:0000313" key="2">
    <source>
        <dbReference type="EMBL" id="MDN4576815.1"/>
    </source>
</evidence>
<proteinExistence type="predicted"/>
<name>A0AAW7MIZ4_9BURK</name>
<accession>A0AAW7MIZ4</accession>
<dbReference type="Proteomes" id="UP001172788">
    <property type="component" value="Unassembled WGS sequence"/>
</dbReference>
<sequence length="119" mass="13729">MDKFVTREIHESHAAIDMREVIGQDGHYAGQTWLEAVIEPQRKPENMRLMFRKYDDNPSYYFTGEVDDDMYFSCLNGGPWFCDSGGNHRTVVAKFACDRWFRENGTYPLVKGVGAAPRI</sequence>
<gene>
    <name evidence="1" type="ORF">DBA34_05535</name>
    <name evidence="2" type="ORF">DBB29_01575</name>
</gene>
<dbReference type="EMBL" id="QAIC01000030">
    <property type="protein sequence ID" value="MDN4572717.1"/>
    <property type="molecule type" value="Genomic_DNA"/>
</dbReference>
<comment type="caution">
    <text evidence="1">The sequence shown here is derived from an EMBL/GenBank/DDBJ whole genome shotgun (WGS) entry which is preliminary data.</text>
</comment>
<dbReference type="AlphaFoldDB" id="A0AAW7MIZ4"/>
<organism evidence="1 4">
    <name type="scientific">Pandoraea cepalis</name>
    <dbReference type="NCBI Taxonomy" id="2508294"/>
    <lineage>
        <taxon>Bacteria</taxon>
        <taxon>Pseudomonadati</taxon>
        <taxon>Pseudomonadota</taxon>
        <taxon>Betaproteobacteria</taxon>
        <taxon>Burkholderiales</taxon>
        <taxon>Burkholderiaceae</taxon>
        <taxon>Pandoraea</taxon>
    </lineage>
</organism>